<keyword evidence="1" id="KW-1015">Disulfide bond</keyword>
<evidence type="ECO:0000259" key="3">
    <source>
        <dbReference type="PROSITE" id="PS01180"/>
    </source>
</evidence>
<reference evidence="4 5" key="1">
    <citation type="submission" date="2015-09" db="EMBL/GenBank/DDBJ databases">
        <title>Draft genome of the parasitic nematode Teladorsagia circumcincta isolate WARC Sus (inbred).</title>
        <authorList>
            <person name="Mitreva M."/>
        </authorList>
    </citation>
    <scope>NUCLEOTIDE SEQUENCE [LARGE SCALE GENOMIC DNA]</scope>
    <source>
        <strain evidence="4 5">S</strain>
    </source>
</reference>
<dbReference type="PROSITE" id="PS01180">
    <property type="entry name" value="CUB"/>
    <property type="match status" value="1"/>
</dbReference>
<dbReference type="InterPro" id="IPR035914">
    <property type="entry name" value="Sperma_CUB_dom_sf"/>
</dbReference>
<sequence>MVRIVAQLSGWYSARCEGIPNECNDGFPHPRNCSRCICPSGYGGQFCNERPPGCGQELEATRDWSFVRSDPHNMTAGQQNGYKSCVYWIKAPNNTKIEVEIENFPDGVAVDGCIYAGVEIKTKQDQRLTGYRFCSRDDIGIVLTSDVHTVPVLTYMRRRRNITDIVLGYRYVPLDGAKVEN</sequence>
<dbReference type="InterPro" id="IPR000859">
    <property type="entry name" value="CUB_dom"/>
</dbReference>
<dbReference type="EMBL" id="KZ362602">
    <property type="protein sequence ID" value="PIO58047.1"/>
    <property type="molecule type" value="Genomic_DNA"/>
</dbReference>
<dbReference type="SUPFAM" id="SSF49854">
    <property type="entry name" value="Spermadhesin, CUB domain"/>
    <property type="match status" value="1"/>
</dbReference>
<dbReference type="OrthoDB" id="5858639at2759"/>
<proteinExistence type="predicted"/>
<dbReference type="AlphaFoldDB" id="A0A2G9TJA1"/>
<evidence type="ECO:0000313" key="5">
    <source>
        <dbReference type="Proteomes" id="UP000230423"/>
    </source>
</evidence>
<feature type="domain" description="CUB" evidence="3">
    <location>
        <begin position="54"/>
        <end position="152"/>
    </location>
</feature>
<evidence type="ECO:0000313" key="4">
    <source>
        <dbReference type="EMBL" id="PIO58047.1"/>
    </source>
</evidence>
<dbReference type="Gene3D" id="2.60.120.290">
    <property type="entry name" value="Spermadhesin, CUB domain"/>
    <property type="match status" value="1"/>
</dbReference>
<protein>
    <recommendedName>
        <fullName evidence="3">CUB domain-containing protein</fullName>
    </recommendedName>
</protein>
<keyword evidence="5" id="KW-1185">Reference proteome</keyword>
<evidence type="ECO:0000256" key="2">
    <source>
        <dbReference type="PROSITE-ProRule" id="PRU00059"/>
    </source>
</evidence>
<comment type="caution">
    <text evidence="2">Lacks conserved residue(s) required for the propagation of feature annotation.</text>
</comment>
<name>A0A2G9TJA1_TELCI</name>
<gene>
    <name evidence="4" type="ORF">TELCIR_20527</name>
</gene>
<accession>A0A2G9TJA1</accession>
<dbReference type="Proteomes" id="UP000230423">
    <property type="component" value="Unassembled WGS sequence"/>
</dbReference>
<evidence type="ECO:0000256" key="1">
    <source>
        <dbReference type="ARBA" id="ARBA00023157"/>
    </source>
</evidence>
<organism evidence="4 5">
    <name type="scientific">Teladorsagia circumcincta</name>
    <name type="common">Brown stomach worm</name>
    <name type="synonym">Ostertagia circumcincta</name>
    <dbReference type="NCBI Taxonomy" id="45464"/>
    <lineage>
        <taxon>Eukaryota</taxon>
        <taxon>Metazoa</taxon>
        <taxon>Ecdysozoa</taxon>
        <taxon>Nematoda</taxon>
        <taxon>Chromadorea</taxon>
        <taxon>Rhabditida</taxon>
        <taxon>Rhabditina</taxon>
        <taxon>Rhabditomorpha</taxon>
        <taxon>Strongyloidea</taxon>
        <taxon>Trichostrongylidae</taxon>
        <taxon>Teladorsagia</taxon>
    </lineage>
</organism>